<keyword evidence="2" id="KW-1185">Reference proteome</keyword>
<name>A0A0H1RHK9_9HYPH</name>
<dbReference type="OrthoDB" id="8021370at2"/>
<accession>A0A0H1RHK9</accession>
<dbReference type="EMBL" id="LCYG01000005">
    <property type="protein sequence ID" value="KLK94730.1"/>
    <property type="molecule type" value="Genomic_DNA"/>
</dbReference>
<sequence>MNDQVELVAQAIYEAEHGVCLWEGEPARHKERFREYARNAIELLDEDIGVLLLALQEANAGARLRRSKGSVRRDPN</sequence>
<evidence type="ECO:0000313" key="2">
    <source>
        <dbReference type="Proteomes" id="UP000035489"/>
    </source>
</evidence>
<dbReference type="RefSeq" id="WP_047187278.1">
    <property type="nucleotide sequence ID" value="NZ_LCYG01000005.1"/>
</dbReference>
<proteinExistence type="predicted"/>
<dbReference type="Proteomes" id="UP000035489">
    <property type="component" value="Unassembled WGS sequence"/>
</dbReference>
<protein>
    <submittedName>
        <fullName evidence="1">Uncharacterized protein</fullName>
    </submittedName>
</protein>
<dbReference type="AlphaFoldDB" id="A0A0H1RHK9"/>
<evidence type="ECO:0000313" key="1">
    <source>
        <dbReference type="EMBL" id="KLK94730.1"/>
    </source>
</evidence>
<organism evidence="1 2">
    <name type="scientific">Microvirga vignae</name>
    <dbReference type="NCBI Taxonomy" id="1225564"/>
    <lineage>
        <taxon>Bacteria</taxon>
        <taxon>Pseudomonadati</taxon>
        <taxon>Pseudomonadota</taxon>
        <taxon>Alphaproteobacteria</taxon>
        <taxon>Hyphomicrobiales</taxon>
        <taxon>Methylobacteriaceae</taxon>
        <taxon>Microvirga</taxon>
    </lineage>
</organism>
<reference evidence="1 2" key="1">
    <citation type="submission" date="2015-05" db="EMBL/GenBank/DDBJ databases">
        <title>Draft genome sequence of Microvirga vignae strain BR3299, a novel nitrogen fixing bacteria isolated from Brazil semi-aired region.</title>
        <authorList>
            <person name="Zilli J.E."/>
            <person name="Passos S.R."/>
            <person name="Leite J."/>
            <person name="Baldani J.I."/>
            <person name="Xavier G.R."/>
            <person name="Rumjaneck N.G."/>
            <person name="Simoes-Araujo J.L."/>
        </authorList>
    </citation>
    <scope>NUCLEOTIDE SEQUENCE [LARGE SCALE GENOMIC DNA]</scope>
    <source>
        <strain evidence="1 2">BR3299</strain>
    </source>
</reference>
<comment type="caution">
    <text evidence="1">The sequence shown here is derived from an EMBL/GenBank/DDBJ whole genome shotgun (WGS) entry which is preliminary data.</text>
</comment>
<dbReference type="PATRIC" id="fig|1225564.3.peg.4963"/>
<gene>
    <name evidence="1" type="ORF">AA309_01845</name>
</gene>